<dbReference type="AlphaFoldDB" id="A0A7S0CAC3"/>
<organism evidence="1">
    <name type="scientific">Proboscia inermis</name>
    <dbReference type="NCBI Taxonomy" id="420281"/>
    <lineage>
        <taxon>Eukaryota</taxon>
        <taxon>Sar</taxon>
        <taxon>Stramenopiles</taxon>
        <taxon>Ochrophyta</taxon>
        <taxon>Bacillariophyta</taxon>
        <taxon>Coscinodiscophyceae</taxon>
        <taxon>Rhizosoleniophycidae</taxon>
        <taxon>Rhizosoleniales</taxon>
        <taxon>Rhizosoleniaceae</taxon>
        <taxon>Proboscia</taxon>
    </lineage>
</organism>
<protein>
    <submittedName>
        <fullName evidence="1">Uncharacterized protein</fullName>
    </submittedName>
</protein>
<name>A0A7S0CAC3_9STRA</name>
<gene>
    <name evidence="1" type="ORF">PINE0816_LOCUS13467</name>
</gene>
<proteinExistence type="predicted"/>
<reference evidence="1" key="1">
    <citation type="submission" date="2021-01" db="EMBL/GenBank/DDBJ databases">
        <authorList>
            <person name="Corre E."/>
            <person name="Pelletier E."/>
            <person name="Niang G."/>
            <person name="Scheremetjew M."/>
            <person name="Finn R."/>
            <person name="Kale V."/>
            <person name="Holt S."/>
            <person name="Cochrane G."/>
            <person name="Meng A."/>
            <person name="Brown T."/>
            <person name="Cohen L."/>
        </authorList>
    </citation>
    <scope>NUCLEOTIDE SEQUENCE</scope>
    <source>
        <strain evidence="1">CCAP1064/1</strain>
    </source>
</reference>
<sequence>MRHARGGQKQIGELFYDTTDKICVQKPSKMHSIVLHRLPCNFQVVPVKHAKVVDRWRNDSEWRNKLKEACIEGKWAPNMEDNGTVNFDTFRKEENCDDRAFINAKEILLELYPNEYMPSNHPPASVLVDMGTKANQEAAIKEESIFPTKERNKTRY</sequence>
<dbReference type="EMBL" id="HBEL01029017">
    <property type="protein sequence ID" value="CAD8417332.1"/>
    <property type="molecule type" value="Transcribed_RNA"/>
</dbReference>
<accession>A0A7S0CAC3</accession>
<evidence type="ECO:0000313" key="1">
    <source>
        <dbReference type="EMBL" id="CAD8417332.1"/>
    </source>
</evidence>